<dbReference type="AlphaFoldDB" id="A0A0A9F399"/>
<accession>A0A0A9F399</accession>
<protein>
    <submittedName>
        <fullName evidence="1">Uncharacterized protein</fullName>
    </submittedName>
</protein>
<reference evidence="1" key="2">
    <citation type="journal article" date="2015" name="Data Brief">
        <title>Shoot transcriptome of the giant reed, Arundo donax.</title>
        <authorList>
            <person name="Barrero R.A."/>
            <person name="Guerrero F.D."/>
            <person name="Moolhuijzen P."/>
            <person name="Goolsby J.A."/>
            <person name="Tidwell J."/>
            <person name="Bellgard S.E."/>
            <person name="Bellgard M.I."/>
        </authorList>
    </citation>
    <scope>NUCLEOTIDE SEQUENCE</scope>
    <source>
        <tissue evidence="1">Shoot tissue taken approximately 20 cm above the soil surface</tissue>
    </source>
</reference>
<sequence>MARPWYICLLLTKKISVHHFPSLTNHEIFVYFTQRRFQLTIFQHTQTMTVVYFSQKISAHHFQQGMFKISSLMFHYLDLHNCTVPNLHFELEILQLGLYKAQNLNICKFL</sequence>
<dbReference type="EMBL" id="GBRH01191074">
    <property type="protein sequence ID" value="JAE06822.1"/>
    <property type="molecule type" value="Transcribed_RNA"/>
</dbReference>
<reference evidence="1" key="1">
    <citation type="submission" date="2014-09" db="EMBL/GenBank/DDBJ databases">
        <authorList>
            <person name="Magalhaes I.L.F."/>
            <person name="Oliveira U."/>
            <person name="Santos F.R."/>
            <person name="Vidigal T.H.D.A."/>
            <person name="Brescovit A.D."/>
            <person name="Santos A.J."/>
        </authorList>
    </citation>
    <scope>NUCLEOTIDE SEQUENCE</scope>
    <source>
        <tissue evidence="1">Shoot tissue taken approximately 20 cm above the soil surface</tissue>
    </source>
</reference>
<evidence type="ECO:0000313" key="1">
    <source>
        <dbReference type="EMBL" id="JAE06822.1"/>
    </source>
</evidence>
<organism evidence="1">
    <name type="scientific">Arundo donax</name>
    <name type="common">Giant reed</name>
    <name type="synonym">Donax arundinaceus</name>
    <dbReference type="NCBI Taxonomy" id="35708"/>
    <lineage>
        <taxon>Eukaryota</taxon>
        <taxon>Viridiplantae</taxon>
        <taxon>Streptophyta</taxon>
        <taxon>Embryophyta</taxon>
        <taxon>Tracheophyta</taxon>
        <taxon>Spermatophyta</taxon>
        <taxon>Magnoliopsida</taxon>
        <taxon>Liliopsida</taxon>
        <taxon>Poales</taxon>
        <taxon>Poaceae</taxon>
        <taxon>PACMAD clade</taxon>
        <taxon>Arundinoideae</taxon>
        <taxon>Arundineae</taxon>
        <taxon>Arundo</taxon>
    </lineage>
</organism>
<proteinExistence type="predicted"/>
<name>A0A0A9F399_ARUDO</name>